<dbReference type="STRING" id="637679.GCA_001550055_01116"/>
<evidence type="ECO:0000313" key="1">
    <source>
        <dbReference type="EMBL" id="SDD83818.1"/>
    </source>
</evidence>
<dbReference type="OrthoDB" id="9800421at2"/>
<dbReference type="Pfam" id="PF06073">
    <property type="entry name" value="DUF934"/>
    <property type="match status" value="1"/>
</dbReference>
<accession>A0A1G6Y080</accession>
<dbReference type="PIRSF" id="PIRSF030820">
    <property type="entry name" value="UCP030820"/>
    <property type="match status" value="1"/>
</dbReference>
<dbReference type="Proteomes" id="UP000183685">
    <property type="component" value="Unassembled WGS sequence"/>
</dbReference>
<dbReference type="AlphaFoldDB" id="A0A1G6Y080"/>
<dbReference type="EMBL" id="FNAK01000003">
    <property type="protein sequence ID" value="SDD83818.1"/>
    <property type="molecule type" value="Genomic_DNA"/>
</dbReference>
<organism evidence="1 2">
    <name type="scientific">Kordiimonas lacus</name>
    <dbReference type="NCBI Taxonomy" id="637679"/>
    <lineage>
        <taxon>Bacteria</taxon>
        <taxon>Pseudomonadati</taxon>
        <taxon>Pseudomonadota</taxon>
        <taxon>Alphaproteobacteria</taxon>
        <taxon>Kordiimonadales</taxon>
        <taxon>Kordiimonadaceae</taxon>
        <taxon>Kordiimonas</taxon>
    </lineage>
</organism>
<gene>
    <name evidence="1" type="ORF">SAMN04488071_1435</name>
</gene>
<dbReference type="RefSeq" id="WP_068302018.1">
    <property type="nucleotide sequence ID" value="NZ_FNAK01000003.1"/>
</dbReference>
<sequence length="169" mass="18211">MALVNLTGIQAGDFTVLAEDQTPAEGATVAVPLSRLRDEGDDFFKVAGPVGAVLATDTNYTDLAPLMNKLAFVVIDFPAFGDGRGFSLAVRLRKDLGFKGEIRATGPVIPDQALFLLRAGFDTVEVSDAREAAFKAALKRFDTFYQTDYTGQVSLAHARHGKNQERKAS</sequence>
<name>A0A1G6Y080_9PROT</name>
<proteinExistence type="predicted"/>
<keyword evidence="2" id="KW-1185">Reference proteome</keyword>
<protein>
    <submittedName>
        <fullName evidence="1">Uncharacterized conserved protein, DUF934 family</fullName>
    </submittedName>
</protein>
<evidence type="ECO:0000313" key="2">
    <source>
        <dbReference type="Proteomes" id="UP000183685"/>
    </source>
</evidence>
<reference evidence="1 2" key="1">
    <citation type="submission" date="2016-10" db="EMBL/GenBank/DDBJ databases">
        <authorList>
            <person name="de Groot N.N."/>
        </authorList>
    </citation>
    <scope>NUCLEOTIDE SEQUENCE [LARGE SCALE GENOMIC DNA]</scope>
    <source>
        <strain evidence="1 2">CGMCC 1.9109</strain>
    </source>
</reference>
<dbReference type="InterPro" id="IPR008318">
    <property type="entry name" value="UCP030820"/>
</dbReference>